<evidence type="ECO:0008006" key="3">
    <source>
        <dbReference type="Google" id="ProtNLM"/>
    </source>
</evidence>
<evidence type="ECO:0000313" key="2">
    <source>
        <dbReference type="Proteomes" id="UP000265691"/>
    </source>
</evidence>
<protein>
    <recommendedName>
        <fullName evidence="3">Transposase</fullName>
    </recommendedName>
</protein>
<reference evidence="1 2" key="1">
    <citation type="submission" date="2017-08" db="EMBL/GenBank/DDBJ databases">
        <title>Reclassification of Bisgaard taxon 37 and 44.</title>
        <authorList>
            <person name="Christensen H."/>
        </authorList>
    </citation>
    <scope>NUCLEOTIDE SEQUENCE [LARGE SCALE GENOMIC DNA]</scope>
    <source>
        <strain evidence="1 2">B96_3</strain>
    </source>
</reference>
<keyword evidence="2" id="KW-1185">Reference proteome</keyword>
<evidence type="ECO:0000313" key="1">
    <source>
        <dbReference type="EMBL" id="RIY33768.1"/>
    </source>
</evidence>
<dbReference type="OrthoDB" id="5424036at2"/>
<dbReference type="AlphaFoldDB" id="A0A3A1Y994"/>
<dbReference type="RefSeq" id="WP_119524631.1">
    <property type="nucleotide sequence ID" value="NZ_NRHC01000025.1"/>
</dbReference>
<sequence>MTKRKEVVYIAKVPESRIKRKYTDYSLYYVTKYRSEKRSDGTRYGTSDRVRIGKMLPENTEYFLPNKRTKEFLPDLELIPLEEILGEGATTVALKKPGRPRKEEQTQECPVESEKIITLISDIIKIPTAQHFAISQLIAEEIGLVDKLSKYFSVKDTNALIALGSLFHHETKAIDTFTDWSEVNNLPLDCFVKSQDAVKFFKRLSKHVIDFKKDWANFKYNKEHPLIYDVTSYNYRSSTPDNYSILLPYNSQEDNGSHISFCLVTDKETGLPLNFDLSYENENTSLLQSEINQMLAHASTEKVSVVYDAKYAPLDAIEKLNIPDLTILIREKTETLKDCVEQTQGVIKEQGKFILEDSTYTIKLPVTYDESTYNAYLCFSPDLYSEEFSLESKRVKTIIEKVNDGSIKSLEEIKQYDNFVDINCLNGENKPLDYKASFSNPKFRENTKYCGYFVVLDNNNKEIEEGLQDYHRHKLFEAMCQVDQFIFGNKVCDKSYKSIYVGRSLSIFVSLVIRNELSKRIKKHKYPLKMTVNDVIDELNNINIYKSLNGSFTVDFINEKQEEILKALGITNDQFADRIKKICSISQ</sequence>
<comment type="caution">
    <text evidence="1">The sequence shown here is derived from an EMBL/GenBank/DDBJ whole genome shotgun (WGS) entry which is preliminary data.</text>
</comment>
<proteinExistence type="predicted"/>
<name>A0A3A1Y994_9GAMM</name>
<gene>
    <name evidence="1" type="ORF">CKF54_02090</name>
</gene>
<dbReference type="Proteomes" id="UP000265691">
    <property type="component" value="Unassembled WGS sequence"/>
</dbReference>
<accession>A0A3A1Y994</accession>
<dbReference type="EMBL" id="NRHC01000025">
    <property type="protein sequence ID" value="RIY33768.1"/>
    <property type="molecule type" value="Genomic_DNA"/>
</dbReference>
<organism evidence="1 2">
    <name type="scientific">Psittacicella hinzii</name>
    <dbReference type="NCBI Taxonomy" id="2028575"/>
    <lineage>
        <taxon>Bacteria</taxon>
        <taxon>Pseudomonadati</taxon>
        <taxon>Pseudomonadota</taxon>
        <taxon>Gammaproteobacteria</taxon>
        <taxon>Pasteurellales</taxon>
        <taxon>Psittacicellaceae</taxon>
        <taxon>Psittacicella</taxon>
    </lineage>
</organism>